<proteinExistence type="predicted"/>
<evidence type="ECO:0000256" key="1">
    <source>
        <dbReference type="ARBA" id="ARBA00022723"/>
    </source>
</evidence>
<organism evidence="7 8">
    <name type="scientific">Armadillidium nasatum</name>
    <dbReference type="NCBI Taxonomy" id="96803"/>
    <lineage>
        <taxon>Eukaryota</taxon>
        <taxon>Metazoa</taxon>
        <taxon>Ecdysozoa</taxon>
        <taxon>Arthropoda</taxon>
        <taxon>Crustacea</taxon>
        <taxon>Multicrustacea</taxon>
        <taxon>Malacostraca</taxon>
        <taxon>Eumalacostraca</taxon>
        <taxon>Peracarida</taxon>
        <taxon>Isopoda</taxon>
        <taxon>Oniscidea</taxon>
        <taxon>Crinocheta</taxon>
        <taxon>Armadillidiidae</taxon>
        <taxon>Armadillidium</taxon>
    </lineage>
</organism>
<keyword evidence="5" id="KW-0325">Glycoprotein</keyword>
<dbReference type="InterPro" id="IPR041645">
    <property type="entry name" value="ADAMTS_CR_2"/>
</dbReference>
<dbReference type="GO" id="GO:0007229">
    <property type="term" value="P:integrin-mediated signaling pathway"/>
    <property type="evidence" value="ECO:0007669"/>
    <property type="project" value="UniProtKB-KW"/>
</dbReference>
<name>A0A5N5TFJ7_9CRUS</name>
<dbReference type="Proteomes" id="UP000326759">
    <property type="component" value="Unassembled WGS sequence"/>
</dbReference>
<comment type="caution">
    <text evidence="7">The sequence shown here is derived from an EMBL/GenBank/DDBJ whole genome shotgun (WGS) entry which is preliminary data.</text>
</comment>
<evidence type="ECO:0000256" key="2">
    <source>
        <dbReference type="ARBA" id="ARBA00022801"/>
    </source>
</evidence>
<feature type="domain" description="ADAMTS cysteine-rich" evidence="6">
    <location>
        <begin position="24"/>
        <end position="81"/>
    </location>
</feature>
<evidence type="ECO:0000256" key="4">
    <source>
        <dbReference type="ARBA" id="ARBA00023157"/>
    </source>
</evidence>
<accession>A0A5N5TFJ7</accession>
<evidence type="ECO:0000256" key="5">
    <source>
        <dbReference type="ARBA" id="ARBA00023180"/>
    </source>
</evidence>
<sequence>HWECLKNEPSWKEAKTFSSTVQYRFSLDDQCRMEFGDGFELCRTYGIPDPCTFLWCSNSSAPYLCKTKKGPPLEGTICGEN</sequence>
<keyword evidence="3" id="KW-0862">Zinc</keyword>
<keyword evidence="8" id="KW-1185">Reference proteome</keyword>
<keyword evidence="1" id="KW-0479">Metal-binding</keyword>
<reference evidence="7 8" key="1">
    <citation type="journal article" date="2019" name="PLoS Biol.">
        <title>Sex chromosomes control vertical transmission of feminizing Wolbachia symbionts in an isopod.</title>
        <authorList>
            <person name="Becking T."/>
            <person name="Chebbi M.A."/>
            <person name="Giraud I."/>
            <person name="Moumen B."/>
            <person name="Laverre T."/>
            <person name="Caubet Y."/>
            <person name="Peccoud J."/>
            <person name="Gilbert C."/>
            <person name="Cordaux R."/>
        </authorList>
    </citation>
    <scope>NUCLEOTIDE SEQUENCE [LARGE SCALE GENOMIC DNA]</scope>
    <source>
        <strain evidence="7">ANa2</strain>
        <tissue evidence="7">Whole body excluding digestive tract and cuticle</tissue>
    </source>
</reference>
<gene>
    <name evidence="7" type="primary">Adamts2</name>
    <name evidence="7" type="ORF">Anas_00619</name>
</gene>
<dbReference type="GO" id="GO:0016787">
    <property type="term" value="F:hydrolase activity"/>
    <property type="evidence" value="ECO:0007669"/>
    <property type="project" value="UniProtKB-KW"/>
</dbReference>
<keyword evidence="7" id="KW-0401">Integrin</keyword>
<dbReference type="GO" id="GO:0046872">
    <property type="term" value="F:metal ion binding"/>
    <property type="evidence" value="ECO:0007669"/>
    <property type="project" value="UniProtKB-KW"/>
</dbReference>
<dbReference type="Gene3D" id="3.40.1620.60">
    <property type="match status" value="1"/>
</dbReference>
<dbReference type="AlphaFoldDB" id="A0A5N5TFJ7"/>
<evidence type="ECO:0000259" key="6">
    <source>
        <dbReference type="Pfam" id="PF17771"/>
    </source>
</evidence>
<dbReference type="OrthoDB" id="6347336at2759"/>
<protein>
    <submittedName>
        <fullName evidence="7">A disintegrin and metalloproteinase with thrombospondin motifs 2</fullName>
    </submittedName>
</protein>
<keyword evidence="4" id="KW-1015">Disulfide bond</keyword>
<dbReference type="EMBL" id="SEYY01002059">
    <property type="protein sequence ID" value="KAB7504969.1"/>
    <property type="molecule type" value="Genomic_DNA"/>
</dbReference>
<keyword evidence="2" id="KW-0378">Hydrolase</keyword>
<evidence type="ECO:0000313" key="8">
    <source>
        <dbReference type="Proteomes" id="UP000326759"/>
    </source>
</evidence>
<feature type="non-terminal residue" evidence="7">
    <location>
        <position position="1"/>
    </location>
</feature>
<evidence type="ECO:0000313" key="7">
    <source>
        <dbReference type="EMBL" id="KAB7504969.1"/>
    </source>
</evidence>
<dbReference type="Pfam" id="PF17771">
    <property type="entry name" value="ADAMTS_CR_2"/>
    <property type="match status" value="1"/>
</dbReference>
<feature type="non-terminal residue" evidence="7">
    <location>
        <position position="81"/>
    </location>
</feature>
<evidence type="ECO:0000256" key="3">
    <source>
        <dbReference type="ARBA" id="ARBA00022833"/>
    </source>
</evidence>